<evidence type="ECO:0000256" key="1">
    <source>
        <dbReference type="SAM" id="MobiDB-lite"/>
    </source>
</evidence>
<evidence type="ECO:0000313" key="2">
    <source>
        <dbReference type="EMBL" id="MED6163847.1"/>
    </source>
</evidence>
<dbReference type="Proteomes" id="UP001341840">
    <property type="component" value="Unassembled WGS sequence"/>
</dbReference>
<organism evidence="2 3">
    <name type="scientific">Stylosanthes scabra</name>
    <dbReference type="NCBI Taxonomy" id="79078"/>
    <lineage>
        <taxon>Eukaryota</taxon>
        <taxon>Viridiplantae</taxon>
        <taxon>Streptophyta</taxon>
        <taxon>Embryophyta</taxon>
        <taxon>Tracheophyta</taxon>
        <taxon>Spermatophyta</taxon>
        <taxon>Magnoliopsida</taxon>
        <taxon>eudicotyledons</taxon>
        <taxon>Gunneridae</taxon>
        <taxon>Pentapetalae</taxon>
        <taxon>rosids</taxon>
        <taxon>fabids</taxon>
        <taxon>Fabales</taxon>
        <taxon>Fabaceae</taxon>
        <taxon>Papilionoideae</taxon>
        <taxon>50 kb inversion clade</taxon>
        <taxon>dalbergioids sensu lato</taxon>
        <taxon>Dalbergieae</taxon>
        <taxon>Pterocarpus clade</taxon>
        <taxon>Stylosanthes</taxon>
    </lineage>
</organism>
<accession>A0ABU6UR92</accession>
<reference evidence="2 3" key="1">
    <citation type="journal article" date="2023" name="Plants (Basel)">
        <title>Bridging the Gap: Combining Genomics and Transcriptomics Approaches to Understand Stylosanthes scabra, an Orphan Legume from the Brazilian Caatinga.</title>
        <authorList>
            <person name="Ferreira-Neto J.R.C."/>
            <person name="da Silva M.D."/>
            <person name="Binneck E."/>
            <person name="de Melo N.F."/>
            <person name="da Silva R.H."/>
            <person name="de Melo A.L.T.M."/>
            <person name="Pandolfi V."/>
            <person name="Bustamante F.O."/>
            <person name="Brasileiro-Vidal A.C."/>
            <person name="Benko-Iseppon A.M."/>
        </authorList>
    </citation>
    <scope>NUCLEOTIDE SEQUENCE [LARGE SCALE GENOMIC DNA]</scope>
    <source>
        <tissue evidence="2">Leaves</tissue>
    </source>
</reference>
<dbReference type="EMBL" id="JASCZI010122176">
    <property type="protein sequence ID" value="MED6163847.1"/>
    <property type="molecule type" value="Genomic_DNA"/>
</dbReference>
<proteinExistence type="predicted"/>
<protein>
    <submittedName>
        <fullName evidence="2">Uncharacterized protein</fullName>
    </submittedName>
</protein>
<gene>
    <name evidence="2" type="ORF">PIB30_083979</name>
</gene>
<evidence type="ECO:0000313" key="3">
    <source>
        <dbReference type="Proteomes" id="UP001341840"/>
    </source>
</evidence>
<name>A0ABU6UR92_9FABA</name>
<feature type="compositionally biased region" description="Gly residues" evidence="1">
    <location>
        <begin position="32"/>
        <end position="44"/>
    </location>
</feature>
<keyword evidence="3" id="KW-1185">Reference proteome</keyword>
<sequence length="137" mass="14896">MLKKKTTVRKKPPKKALSSRKKKGLTKDGLGQNSGLGPDLGSGLGEPSNARKEGANGERVPTSEGVNGPSVDPNVIEQDSHYERPYEYESEAFNSPVSFEDEGRTAYDASNEDTKYGEVEFKVGQLFDFKGSIHEGS</sequence>
<feature type="compositionally biased region" description="Basic residues" evidence="1">
    <location>
        <begin position="1"/>
        <end position="24"/>
    </location>
</feature>
<comment type="caution">
    <text evidence="2">The sequence shown here is derived from an EMBL/GenBank/DDBJ whole genome shotgun (WGS) entry which is preliminary data.</text>
</comment>
<feature type="compositionally biased region" description="Basic and acidic residues" evidence="1">
    <location>
        <begin position="78"/>
        <end position="87"/>
    </location>
</feature>
<feature type="region of interest" description="Disordered" evidence="1">
    <location>
        <begin position="1"/>
        <end position="99"/>
    </location>
</feature>